<reference evidence="1" key="1">
    <citation type="journal article" date="2015" name="Nature">
        <title>Complex archaea that bridge the gap between prokaryotes and eukaryotes.</title>
        <authorList>
            <person name="Spang A."/>
            <person name="Saw J.H."/>
            <person name="Jorgensen S.L."/>
            <person name="Zaremba-Niedzwiedzka K."/>
            <person name="Martijn J."/>
            <person name="Lind A.E."/>
            <person name="van Eijk R."/>
            <person name="Schleper C."/>
            <person name="Guy L."/>
            <person name="Ettema T.J."/>
        </authorList>
    </citation>
    <scope>NUCLEOTIDE SEQUENCE</scope>
</reference>
<organism evidence="1">
    <name type="scientific">marine sediment metagenome</name>
    <dbReference type="NCBI Taxonomy" id="412755"/>
    <lineage>
        <taxon>unclassified sequences</taxon>
        <taxon>metagenomes</taxon>
        <taxon>ecological metagenomes</taxon>
    </lineage>
</organism>
<gene>
    <name evidence="1" type="ORF">LCGC14_0693730</name>
</gene>
<evidence type="ECO:0000313" key="1">
    <source>
        <dbReference type="EMBL" id="KKN44377.1"/>
    </source>
</evidence>
<comment type="caution">
    <text evidence="1">The sequence shown here is derived from an EMBL/GenBank/DDBJ whole genome shotgun (WGS) entry which is preliminary data.</text>
</comment>
<dbReference type="EMBL" id="LAZR01001455">
    <property type="protein sequence ID" value="KKN44377.1"/>
    <property type="molecule type" value="Genomic_DNA"/>
</dbReference>
<dbReference type="AlphaFoldDB" id="A0A0F9R523"/>
<proteinExistence type="predicted"/>
<sequence>MTNLTQVDLVLHSVRQEVQRSMQFPDINSEHEGWAVIKEELDELWEEVRAYPDADRNKMAKEAIHVAAL</sequence>
<protein>
    <submittedName>
        <fullName evidence="1">Uncharacterized protein</fullName>
    </submittedName>
</protein>
<name>A0A0F9R523_9ZZZZ</name>
<accession>A0A0F9R523</accession>